<sequence>MTVRQENSSRARRALVATRDDLILRSMLRRVGDIPELVLLPVLRAVSEDRADVDAGWSALTAHRVRGPAWESPQRSWQRRYGQFVSELEWTATELTRHLPQETVTELVSSAVAARLRRWLRWLLPAFGTVGLVPAGLYPDVMDAGVAFATFLVGPIHRVAAEADGTLVYEIPECAMHTSTGTGVAQTNSCLMGCKAACESVFDANSAMPLEFEPHLPGLSCTLRVHPAGPNRMITTVRRGHE</sequence>
<dbReference type="Proteomes" id="UP000267164">
    <property type="component" value="Chromosome"/>
</dbReference>
<dbReference type="EMBL" id="CP032568">
    <property type="protein sequence ID" value="AYF75487.1"/>
    <property type="molecule type" value="Genomic_DNA"/>
</dbReference>
<accession>A0A386ZDP4</accession>
<name>A0A386ZDP4_9NOCA</name>
<gene>
    <name evidence="1" type="ORF">D7D52_18340</name>
</gene>
<dbReference type="AlphaFoldDB" id="A0A386ZDP4"/>
<organism evidence="1 2">
    <name type="scientific">Nocardia yunnanensis</name>
    <dbReference type="NCBI Taxonomy" id="2382165"/>
    <lineage>
        <taxon>Bacteria</taxon>
        <taxon>Bacillati</taxon>
        <taxon>Actinomycetota</taxon>
        <taxon>Actinomycetes</taxon>
        <taxon>Mycobacteriales</taxon>
        <taxon>Nocardiaceae</taxon>
        <taxon>Nocardia</taxon>
    </lineage>
</organism>
<dbReference type="OrthoDB" id="4543593at2"/>
<dbReference type="KEGG" id="nyu:D7D52_18340"/>
<reference evidence="1 2" key="1">
    <citation type="submission" date="2018-09" db="EMBL/GenBank/DDBJ databases">
        <title>Nocardia yunnanensis sp. nov., an actinomycete isolated from a soil sample.</title>
        <authorList>
            <person name="Zhang J."/>
        </authorList>
    </citation>
    <scope>NUCLEOTIDE SEQUENCE [LARGE SCALE GENOMIC DNA]</scope>
    <source>
        <strain evidence="1 2">CFHS0054</strain>
    </source>
</reference>
<keyword evidence="2" id="KW-1185">Reference proteome</keyword>
<evidence type="ECO:0000313" key="2">
    <source>
        <dbReference type="Proteomes" id="UP000267164"/>
    </source>
</evidence>
<proteinExistence type="predicted"/>
<protein>
    <submittedName>
        <fullName evidence="1">Uncharacterized protein</fullName>
    </submittedName>
</protein>
<evidence type="ECO:0000313" key="1">
    <source>
        <dbReference type="EMBL" id="AYF75487.1"/>
    </source>
</evidence>
<dbReference type="RefSeq" id="WP_120738046.1">
    <property type="nucleotide sequence ID" value="NZ_CP032568.1"/>
</dbReference>